<dbReference type="EMBL" id="BGPR01026266">
    <property type="protein sequence ID" value="GBN95839.1"/>
    <property type="molecule type" value="Genomic_DNA"/>
</dbReference>
<keyword evidence="3" id="KW-1185">Reference proteome</keyword>
<dbReference type="AlphaFoldDB" id="A0A4Y2T8V9"/>
<evidence type="ECO:0000313" key="3">
    <source>
        <dbReference type="Proteomes" id="UP000499080"/>
    </source>
</evidence>
<proteinExistence type="predicted"/>
<organism evidence="2 3">
    <name type="scientific">Araneus ventricosus</name>
    <name type="common">Orbweaver spider</name>
    <name type="synonym">Epeira ventricosa</name>
    <dbReference type="NCBI Taxonomy" id="182803"/>
    <lineage>
        <taxon>Eukaryota</taxon>
        <taxon>Metazoa</taxon>
        <taxon>Ecdysozoa</taxon>
        <taxon>Arthropoda</taxon>
        <taxon>Chelicerata</taxon>
        <taxon>Arachnida</taxon>
        <taxon>Araneae</taxon>
        <taxon>Araneomorphae</taxon>
        <taxon>Entelegynae</taxon>
        <taxon>Araneoidea</taxon>
        <taxon>Araneidae</taxon>
        <taxon>Araneus</taxon>
    </lineage>
</organism>
<gene>
    <name evidence="2" type="ORF">AVEN_129157_1</name>
    <name evidence="1" type="ORF">AVEN_188125_1</name>
</gene>
<name>A0A4Y2T8V9_ARAVE</name>
<protein>
    <submittedName>
        <fullName evidence="2">Uncharacterized protein</fullName>
    </submittedName>
</protein>
<evidence type="ECO:0000313" key="2">
    <source>
        <dbReference type="EMBL" id="GBN95839.1"/>
    </source>
</evidence>
<dbReference type="EMBL" id="BGPR01025998">
    <property type="protein sequence ID" value="GBN95367.1"/>
    <property type="molecule type" value="Genomic_DNA"/>
</dbReference>
<reference evidence="2 3" key="1">
    <citation type="journal article" date="2019" name="Sci. Rep.">
        <title>Orb-weaving spider Araneus ventricosus genome elucidates the spidroin gene catalogue.</title>
        <authorList>
            <person name="Kono N."/>
            <person name="Nakamura H."/>
            <person name="Ohtoshi R."/>
            <person name="Moran D.A.P."/>
            <person name="Shinohara A."/>
            <person name="Yoshida Y."/>
            <person name="Fujiwara M."/>
            <person name="Mori M."/>
            <person name="Tomita M."/>
            <person name="Arakawa K."/>
        </authorList>
    </citation>
    <scope>NUCLEOTIDE SEQUENCE [LARGE SCALE GENOMIC DNA]</scope>
</reference>
<sequence>MQWWPIGNLCFCTGVLWVRNPIQPETRYVRLPAHLKFVLVERTPVMNVARNFGEGCRLRCRPRHFLIMVPNYDVYPKTAFKSTGYSGITKHSFLHLRWWQQLATDPINPRYS</sequence>
<evidence type="ECO:0000313" key="1">
    <source>
        <dbReference type="EMBL" id="GBN95367.1"/>
    </source>
</evidence>
<accession>A0A4Y2T8V9</accession>
<comment type="caution">
    <text evidence="2">The sequence shown here is derived from an EMBL/GenBank/DDBJ whole genome shotgun (WGS) entry which is preliminary data.</text>
</comment>
<dbReference type="Proteomes" id="UP000499080">
    <property type="component" value="Unassembled WGS sequence"/>
</dbReference>